<reference evidence="1 2" key="1">
    <citation type="journal article" date="2022" name="Plant J.">
        <title>Chromosome-level genome of Camellia lanceoleosa provides a valuable resource for understanding genome evolution and self-incompatibility.</title>
        <authorList>
            <person name="Gong W."/>
            <person name="Xiao S."/>
            <person name="Wang L."/>
            <person name="Liao Z."/>
            <person name="Chang Y."/>
            <person name="Mo W."/>
            <person name="Hu G."/>
            <person name="Li W."/>
            <person name="Zhao G."/>
            <person name="Zhu H."/>
            <person name="Hu X."/>
            <person name="Ji K."/>
            <person name="Xiang X."/>
            <person name="Song Q."/>
            <person name="Yuan D."/>
            <person name="Jin S."/>
            <person name="Zhang L."/>
        </authorList>
    </citation>
    <scope>NUCLEOTIDE SEQUENCE [LARGE SCALE GENOMIC DNA]</scope>
    <source>
        <strain evidence="1">SQ_2022a</strain>
    </source>
</reference>
<comment type="caution">
    <text evidence="1">The sequence shown here is derived from an EMBL/GenBank/DDBJ whole genome shotgun (WGS) entry which is preliminary data.</text>
</comment>
<evidence type="ECO:0000313" key="1">
    <source>
        <dbReference type="EMBL" id="KAI8027127.1"/>
    </source>
</evidence>
<dbReference type="Proteomes" id="UP001060215">
    <property type="component" value="Chromosome 3"/>
</dbReference>
<name>A0ACC0IP43_9ERIC</name>
<evidence type="ECO:0000313" key="2">
    <source>
        <dbReference type="Proteomes" id="UP001060215"/>
    </source>
</evidence>
<keyword evidence="2" id="KW-1185">Reference proteome</keyword>
<sequence length="108" mass="12384">MTIDWIPGMNNIRLKDLPSFIRTTDPNDIMFNFLIHESEAAFKASAIALNTFDALERAAVDSLSSNLPPIYTIGPIHLILNQIFDHKLKSTDTNLWKDQFECINWLYS</sequence>
<gene>
    <name evidence="1" type="ORF">LOK49_LG02G03032</name>
</gene>
<organism evidence="1 2">
    <name type="scientific">Camellia lanceoleosa</name>
    <dbReference type="NCBI Taxonomy" id="1840588"/>
    <lineage>
        <taxon>Eukaryota</taxon>
        <taxon>Viridiplantae</taxon>
        <taxon>Streptophyta</taxon>
        <taxon>Embryophyta</taxon>
        <taxon>Tracheophyta</taxon>
        <taxon>Spermatophyta</taxon>
        <taxon>Magnoliopsida</taxon>
        <taxon>eudicotyledons</taxon>
        <taxon>Gunneridae</taxon>
        <taxon>Pentapetalae</taxon>
        <taxon>asterids</taxon>
        <taxon>Ericales</taxon>
        <taxon>Theaceae</taxon>
        <taxon>Camellia</taxon>
    </lineage>
</organism>
<proteinExistence type="predicted"/>
<accession>A0ACC0IP43</accession>
<dbReference type="EMBL" id="CM045760">
    <property type="protein sequence ID" value="KAI8027127.1"/>
    <property type="molecule type" value="Genomic_DNA"/>
</dbReference>
<protein>
    <submittedName>
        <fullName evidence="1">UDP-glycosyltransferase 85A3</fullName>
    </submittedName>
</protein>